<dbReference type="InterPro" id="IPR042532">
    <property type="entry name" value="EXOC3/Sec6_C"/>
</dbReference>
<dbReference type="EMBL" id="OY660880">
    <property type="protein sequence ID" value="CAJ1077832.1"/>
    <property type="molecule type" value="Genomic_DNA"/>
</dbReference>
<organism evidence="3 4">
    <name type="scientific">Xyrichtys novacula</name>
    <name type="common">Pearly razorfish</name>
    <name type="synonym">Hemipteronotus novacula</name>
    <dbReference type="NCBI Taxonomy" id="13765"/>
    <lineage>
        <taxon>Eukaryota</taxon>
        <taxon>Metazoa</taxon>
        <taxon>Chordata</taxon>
        <taxon>Craniata</taxon>
        <taxon>Vertebrata</taxon>
        <taxon>Euteleostomi</taxon>
        <taxon>Actinopterygii</taxon>
        <taxon>Neopterygii</taxon>
        <taxon>Teleostei</taxon>
        <taxon>Neoteleostei</taxon>
        <taxon>Acanthomorphata</taxon>
        <taxon>Eupercaria</taxon>
        <taxon>Labriformes</taxon>
        <taxon>Labridae</taxon>
        <taxon>Xyrichtys</taxon>
    </lineage>
</organism>
<sequence>MWHPRSSRRQQSSAAGGVEEKQNGQKKKLLKLKNPAKIWKNFKQQNQNQITEDEVDGCEEVLPQEQREEKLEEVSRRLIIREEELFGQDSPCEEEQDQLQRELEALRLKIWMAVHNTFNSSGEMELLKSAVVCIQQQEEQDRRWTECSEDKVPVWRPQKCLGTHGRLLQNMVESRLLKAAETDSGEADGLSSPLKQEVCHVGRQVKDDLLLVARTVVDCYPPKMDILNLYAGLYHQSFSARLNRLAAPGLGNDDCRYLLFWINHCYPIDILKHEDLEGKIKTACLGSLLQPDHLDRLEDQYLTQKEEKVKQWLNSALRKEEEGWLSGKTPELIDQYCFSPLAIDVIQVMSGSLTELSSVVRDQIKAHRLTAQLESFLYSYKRCLEEFMKGNHRNIRSVVKAQLVCEQQLRGYITGQTGSLSEKQRCCCLDTLTALKDCGYQCLICPILVQLKVGFSQLWTAAWIDGSLPVVDPLLDSLNHELSDLFDLKPACRQALLSVLHQDLVLRYVKRMMKTKAKTREQQIGGAKRMIDDAGKINDFFAEGGCKESMWLGEMLCTLAEILRLQDPGSLQLEMVSLARAFPDLSDAHVLALLSLKTGLSAADARSIRRSVEENRLSDVSTNQSPPFFSKVKVKWINNRISQMGLKT</sequence>
<dbReference type="Proteomes" id="UP001178508">
    <property type="component" value="Chromosome 17"/>
</dbReference>
<dbReference type="GO" id="GO:0000149">
    <property type="term" value="F:SNARE binding"/>
    <property type="evidence" value="ECO:0007669"/>
    <property type="project" value="TreeGrafter"/>
</dbReference>
<gene>
    <name evidence="3" type="ORF">XNOV1_A027859</name>
</gene>
<dbReference type="PANTHER" id="PTHR21292">
    <property type="entry name" value="EXOCYST COMPLEX COMPONENT SEC6-RELATED"/>
    <property type="match status" value="1"/>
</dbReference>
<accession>A0AAV1GW23</accession>
<reference evidence="3" key="1">
    <citation type="submission" date="2023-08" db="EMBL/GenBank/DDBJ databases">
        <authorList>
            <person name="Alioto T."/>
            <person name="Alioto T."/>
            <person name="Gomez Garrido J."/>
        </authorList>
    </citation>
    <scope>NUCLEOTIDE SEQUENCE</scope>
</reference>
<protein>
    <submittedName>
        <fullName evidence="3">Tumor necrosis factor alpha-induced protein 2-like</fullName>
    </submittedName>
</protein>
<dbReference type="InterPro" id="IPR010326">
    <property type="entry name" value="EXOC3/Sec6"/>
</dbReference>
<evidence type="ECO:0000313" key="3">
    <source>
        <dbReference type="EMBL" id="CAJ1077832.1"/>
    </source>
</evidence>
<dbReference type="PANTHER" id="PTHR21292:SF4">
    <property type="entry name" value="TUMOR NECROSIS FACTOR ALPHA-INDUCED PROTEIN 2"/>
    <property type="match status" value="1"/>
</dbReference>
<feature type="region of interest" description="Disordered" evidence="2">
    <location>
        <begin position="1"/>
        <end position="30"/>
    </location>
</feature>
<dbReference type="GO" id="GO:0006887">
    <property type="term" value="P:exocytosis"/>
    <property type="evidence" value="ECO:0007669"/>
    <property type="project" value="InterPro"/>
</dbReference>
<evidence type="ECO:0000313" key="4">
    <source>
        <dbReference type="Proteomes" id="UP001178508"/>
    </source>
</evidence>
<evidence type="ECO:0000256" key="1">
    <source>
        <dbReference type="ARBA" id="ARBA00009447"/>
    </source>
</evidence>
<proteinExistence type="inferred from homology"/>
<dbReference type="GO" id="GO:0051601">
    <property type="term" value="P:exocyst localization"/>
    <property type="evidence" value="ECO:0007669"/>
    <property type="project" value="TreeGrafter"/>
</dbReference>
<name>A0AAV1GW23_XYRNO</name>
<dbReference type="AlphaFoldDB" id="A0AAV1GW23"/>
<dbReference type="Gene3D" id="1.10.357.70">
    <property type="entry name" value="Exocyst complex component Sec6, C-terminal domain"/>
    <property type="match status" value="1"/>
</dbReference>
<comment type="similarity">
    <text evidence="1">Belongs to the SEC6 family.</text>
</comment>
<dbReference type="Pfam" id="PF06046">
    <property type="entry name" value="Sec6"/>
    <property type="match status" value="1"/>
</dbReference>
<keyword evidence="4" id="KW-1185">Reference proteome</keyword>
<evidence type="ECO:0000256" key="2">
    <source>
        <dbReference type="SAM" id="MobiDB-lite"/>
    </source>
</evidence>
<dbReference type="GO" id="GO:0000145">
    <property type="term" value="C:exocyst"/>
    <property type="evidence" value="ECO:0007669"/>
    <property type="project" value="InterPro"/>
</dbReference>